<evidence type="ECO:0000313" key="2">
    <source>
        <dbReference type="Proteomes" id="UP001652445"/>
    </source>
</evidence>
<sequence>MWRLSMLVLLVGLLTLTVIGCNKEITVDEQAAAAYVKAQGYTIMKSNGQIDTYTLEKSKISGPMESTPYQQAWGVQKVEPDPYFGKAITVYGFTVANHPLEKIYHSNTKVSIMLCEGKVIGGTSFPDDNGAMIRAGAPYSIDGKTLEEVTGITFIEWMANWKKKYGSS</sequence>
<dbReference type="Proteomes" id="UP001652445">
    <property type="component" value="Unassembled WGS sequence"/>
</dbReference>
<name>A0ABT2UHR3_9BACL</name>
<proteinExistence type="predicted"/>
<dbReference type="EMBL" id="JAOQIO010000077">
    <property type="protein sequence ID" value="MCU6794173.1"/>
    <property type="molecule type" value="Genomic_DNA"/>
</dbReference>
<reference evidence="1 2" key="1">
    <citation type="submission" date="2022-09" db="EMBL/GenBank/DDBJ databases">
        <authorList>
            <person name="Han X.L."/>
            <person name="Wang Q."/>
            <person name="Lu T."/>
        </authorList>
    </citation>
    <scope>NUCLEOTIDE SEQUENCE [LARGE SCALE GENOMIC DNA]</scope>
    <source>
        <strain evidence="1 2">WQ 127069</strain>
    </source>
</reference>
<evidence type="ECO:0008006" key="3">
    <source>
        <dbReference type="Google" id="ProtNLM"/>
    </source>
</evidence>
<gene>
    <name evidence="1" type="ORF">OB236_18880</name>
</gene>
<organism evidence="1 2">
    <name type="scientific">Paenibacillus baimaensis</name>
    <dbReference type="NCBI Taxonomy" id="2982185"/>
    <lineage>
        <taxon>Bacteria</taxon>
        <taxon>Bacillati</taxon>
        <taxon>Bacillota</taxon>
        <taxon>Bacilli</taxon>
        <taxon>Bacillales</taxon>
        <taxon>Paenibacillaceae</taxon>
        <taxon>Paenibacillus</taxon>
    </lineage>
</organism>
<keyword evidence="2" id="KW-1185">Reference proteome</keyword>
<evidence type="ECO:0000313" key="1">
    <source>
        <dbReference type="EMBL" id="MCU6794173.1"/>
    </source>
</evidence>
<dbReference type="RefSeq" id="WP_262685369.1">
    <property type="nucleotide sequence ID" value="NZ_JAOQIO010000077.1"/>
</dbReference>
<accession>A0ABT2UHR3</accession>
<comment type="caution">
    <text evidence="1">The sequence shown here is derived from an EMBL/GenBank/DDBJ whole genome shotgun (WGS) entry which is preliminary data.</text>
</comment>
<protein>
    <recommendedName>
        <fullName evidence="3">DUF4830 domain-containing protein</fullName>
    </recommendedName>
</protein>
<dbReference type="PROSITE" id="PS51257">
    <property type="entry name" value="PROKAR_LIPOPROTEIN"/>
    <property type="match status" value="1"/>
</dbReference>